<proteinExistence type="predicted"/>
<keyword evidence="1" id="KW-1133">Transmembrane helix</keyword>
<keyword evidence="1" id="KW-0472">Membrane</keyword>
<reference evidence="2 3" key="1">
    <citation type="submission" date="2023-08" db="EMBL/GenBank/DDBJ databases">
        <title>genomic of DY56.</title>
        <authorList>
            <person name="Wang Y."/>
        </authorList>
    </citation>
    <scope>NUCLEOTIDE SEQUENCE [LARGE SCALE GENOMIC DNA]</scope>
    <source>
        <strain evidence="2 3">DY56-A-20</strain>
    </source>
</reference>
<dbReference type="EMBL" id="JAVAIL010000003">
    <property type="protein sequence ID" value="MDP4540055.1"/>
    <property type="molecule type" value="Genomic_DNA"/>
</dbReference>
<evidence type="ECO:0000313" key="2">
    <source>
        <dbReference type="EMBL" id="MDP4540055.1"/>
    </source>
</evidence>
<sequence length="111" mass="12339">MVWSPLLIVAAILISLMGVFAGFAILFRVLGKRDMISPILRRYRKPILLAFIGVLLVDQVIKLIEGLRAGNFGPIISLVALGLIVWHFRVRLFEGRTPEVGLSLKGEDKQS</sequence>
<gene>
    <name evidence="2" type="ORF">Q9K01_10495</name>
</gene>
<feature type="transmembrane region" description="Helical" evidence="1">
    <location>
        <begin position="70"/>
        <end position="88"/>
    </location>
</feature>
<protein>
    <submittedName>
        <fullName evidence="2">Uncharacterized protein</fullName>
    </submittedName>
</protein>
<organism evidence="2 3">
    <name type="scientific">Qipengyuania benthica</name>
    <dbReference type="NCBI Taxonomy" id="3067651"/>
    <lineage>
        <taxon>Bacteria</taxon>
        <taxon>Pseudomonadati</taxon>
        <taxon>Pseudomonadota</taxon>
        <taxon>Alphaproteobacteria</taxon>
        <taxon>Sphingomonadales</taxon>
        <taxon>Erythrobacteraceae</taxon>
        <taxon>Qipengyuania</taxon>
    </lineage>
</organism>
<evidence type="ECO:0000256" key="1">
    <source>
        <dbReference type="SAM" id="Phobius"/>
    </source>
</evidence>
<dbReference type="RefSeq" id="WP_305930201.1">
    <property type="nucleotide sequence ID" value="NZ_JAVAIL010000003.1"/>
</dbReference>
<feature type="transmembrane region" description="Helical" evidence="1">
    <location>
        <begin position="6"/>
        <end position="27"/>
    </location>
</feature>
<accession>A0ABT9HB39</accession>
<comment type="caution">
    <text evidence="2">The sequence shown here is derived from an EMBL/GenBank/DDBJ whole genome shotgun (WGS) entry which is preliminary data.</text>
</comment>
<name>A0ABT9HB39_9SPHN</name>
<keyword evidence="3" id="KW-1185">Reference proteome</keyword>
<evidence type="ECO:0000313" key="3">
    <source>
        <dbReference type="Proteomes" id="UP001235664"/>
    </source>
</evidence>
<feature type="transmembrane region" description="Helical" evidence="1">
    <location>
        <begin position="47"/>
        <end position="64"/>
    </location>
</feature>
<keyword evidence="1" id="KW-0812">Transmembrane</keyword>
<dbReference type="Proteomes" id="UP001235664">
    <property type="component" value="Unassembled WGS sequence"/>
</dbReference>